<gene>
    <name evidence="1" type="ORF">LCGC14_0329680</name>
</gene>
<sequence length="629" mass="72805">MAVAFSKRNNPYWPLPADYPTLDSGGMKLARVNAVRLEGRPDLEVASWAFFREHYLFPTATSGRGPFYKHGTHRSPDMHYRWLYHWENSQLSVTAAPRSAAKSTLVKENILRKVVARPHWESVMFLAKQDFITTTFDDFMSQIDDNSLIIDDFGKLKPSKSQGGIWNHSQIKLRNGAMITGMPIMGAALGKRPHEIYFDDVEKDDSLILVPSENIKGFQSFFFNVIYPMADNFDVKIRIIGTLLSRRTFIYWLHSTEDSRIDDWKKIFHAVTYQDKDGKTVDEWPEKMGQEWQVVQKRRMGPAAYAAQYENNPVTEAERILRIHPELNTYWIEDKDGTYANDPLNSQAKMVSHQLAGWESTLDEPVPLPRPIVRPFGEAISNMRRFITIDWAPTTSETSDFSCIHVMAIENSEHYRDTLWSLDLWLDKKPTEEVIRRAYLMAIKWQVPLVAVEAYPVQMELAKRLPHDLPALYGQGEVPPRVLEVKFPTSYKKTDKIAGLHWRFVQFRLKLPLDRSRERPYSDLWYQIENFTEDLALLRFDDAIDTLAMVNAKGLFGHSMPAGPDTHMARNPIQMLKEGDYHYESGIGVMSGINAADIPDDVLEEMFQRRWEETNEPDYEPEPDWINYG</sequence>
<dbReference type="Gene3D" id="3.40.50.300">
    <property type="entry name" value="P-loop containing nucleotide triphosphate hydrolases"/>
    <property type="match status" value="1"/>
</dbReference>
<dbReference type="AlphaFoldDB" id="A0A0F9TGM3"/>
<evidence type="ECO:0000313" key="1">
    <source>
        <dbReference type="EMBL" id="KKN80375.1"/>
    </source>
</evidence>
<dbReference type="EMBL" id="LAZR01000231">
    <property type="protein sequence ID" value="KKN80375.1"/>
    <property type="molecule type" value="Genomic_DNA"/>
</dbReference>
<dbReference type="InterPro" id="IPR027417">
    <property type="entry name" value="P-loop_NTPase"/>
</dbReference>
<organism evidence="1">
    <name type="scientific">marine sediment metagenome</name>
    <dbReference type="NCBI Taxonomy" id="412755"/>
    <lineage>
        <taxon>unclassified sequences</taxon>
        <taxon>metagenomes</taxon>
        <taxon>ecological metagenomes</taxon>
    </lineage>
</organism>
<name>A0A0F9TGM3_9ZZZZ</name>
<reference evidence="1" key="1">
    <citation type="journal article" date="2015" name="Nature">
        <title>Complex archaea that bridge the gap between prokaryotes and eukaryotes.</title>
        <authorList>
            <person name="Spang A."/>
            <person name="Saw J.H."/>
            <person name="Jorgensen S.L."/>
            <person name="Zaremba-Niedzwiedzka K."/>
            <person name="Martijn J."/>
            <person name="Lind A.E."/>
            <person name="van Eijk R."/>
            <person name="Schleper C."/>
            <person name="Guy L."/>
            <person name="Ettema T.J."/>
        </authorList>
    </citation>
    <scope>NUCLEOTIDE SEQUENCE</scope>
</reference>
<evidence type="ECO:0008006" key="2">
    <source>
        <dbReference type="Google" id="ProtNLM"/>
    </source>
</evidence>
<comment type="caution">
    <text evidence="1">The sequence shown here is derived from an EMBL/GenBank/DDBJ whole genome shotgun (WGS) entry which is preliminary data.</text>
</comment>
<dbReference type="Gene3D" id="3.30.420.240">
    <property type="match status" value="1"/>
</dbReference>
<protein>
    <recommendedName>
        <fullName evidence="2">Terminase large subunit gp17-like C-terminal domain-containing protein</fullName>
    </recommendedName>
</protein>
<accession>A0A0F9TGM3</accession>
<proteinExistence type="predicted"/>